<feature type="transmembrane region" description="Helical" evidence="9">
    <location>
        <begin position="22"/>
        <end position="46"/>
    </location>
</feature>
<reference evidence="11 12" key="1">
    <citation type="submission" date="2020-08" db="EMBL/GenBank/DDBJ databases">
        <title>Above-ground endophytic microbial communities from plants in different locations in the United States.</title>
        <authorList>
            <person name="Frank C."/>
        </authorList>
    </citation>
    <scope>NUCLEOTIDE SEQUENCE [LARGE SCALE GENOMIC DNA]</scope>
    <source>
        <strain evidence="11 12">WP4_2_2</strain>
    </source>
</reference>
<dbReference type="InterPro" id="IPR051613">
    <property type="entry name" value="ABC_transp_permease_HisMQ"/>
</dbReference>
<gene>
    <name evidence="11" type="ORF">F4827_005933</name>
</gene>
<evidence type="ECO:0000313" key="12">
    <source>
        <dbReference type="Proteomes" id="UP000571554"/>
    </source>
</evidence>
<keyword evidence="7 9" id="KW-1133">Transmembrane helix</keyword>
<evidence type="ECO:0000256" key="1">
    <source>
        <dbReference type="ARBA" id="ARBA00004429"/>
    </source>
</evidence>
<feature type="transmembrane region" description="Helical" evidence="9">
    <location>
        <begin position="67"/>
        <end position="86"/>
    </location>
</feature>
<dbReference type="SUPFAM" id="SSF161098">
    <property type="entry name" value="MetI-like"/>
    <property type="match status" value="1"/>
</dbReference>
<evidence type="ECO:0000259" key="10">
    <source>
        <dbReference type="PROSITE" id="PS50928"/>
    </source>
</evidence>
<keyword evidence="3 9" id="KW-0813">Transport</keyword>
<evidence type="ECO:0000256" key="8">
    <source>
        <dbReference type="ARBA" id="ARBA00023136"/>
    </source>
</evidence>
<dbReference type="Proteomes" id="UP000571554">
    <property type="component" value="Unassembled WGS sequence"/>
</dbReference>
<sequence>MLIDTSVFALLSFGDGGYGREFAAAFAQTVAVAAGSFGVGALAGLAGSGAKLSRHAALRLAGQGYTTIVRALPELLCLLIAFYALAPALESALHASGLVTPGFAFDPLAVAICSLGFIQGAYLTDIFRGALIAVPAGQLEAASAFGMSRAQVFRRVRLPLALRLALPGVSNVWLNATKDASYISVLGSFSDLLKTSQLAAGATRHYLFFHLVTAALFLLLSIGSMAVFGGLEKRVNRGVRLASL</sequence>
<dbReference type="AlphaFoldDB" id="A0A7W9WWI8"/>
<comment type="subcellular location">
    <subcellularLocation>
        <location evidence="1">Cell inner membrane</location>
        <topology evidence="1">Multi-pass membrane protein</topology>
    </subcellularLocation>
    <subcellularLocation>
        <location evidence="9">Cell membrane</location>
        <topology evidence="9">Multi-pass membrane protein</topology>
    </subcellularLocation>
</comment>
<name>A0A7W9WWI8_9BURK</name>
<evidence type="ECO:0000256" key="4">
    <source>
        <dbReference type="ARBA" id="ARBA00022475"/>
    </source>
</evidence>
<keyword evidence="6 9" id="KW-0812">Transmembrane</keyword>
<evidence type="ECO:0000313" key="11">
    <source>
        <dbReference type="EMBL" id="MBB6106063.1"/>
    </source>
</evidence>
<keyword evidence="12" id="KW-1185">Reference proteome</keyword>
<dbReference type="Pfam" id="PF00528">
    <property type="entry name" value="BPD_transp_1"/>
    <property type="match status" value="1"/>
</dbReference>
<feature type="transmembrane region" description="Helical" evidence="9">
    <location>
        <begin position="207"/>
        <end position="231"/>
    </location>
</feature>
<protein>
    <submittedName>
        <fullName evidence="11">His/Glu/Gln/Arg/opine family amino acid ABC transporter permease subunit</fullName>
    </submittedName>
</protein>
<comment type="similarity">
    <text evidence="2">Belongs to the binding-protein-dependent transport system permease family. HisMQ subfamily.</text>
</comment>
<evidence type="ECO:0000256" key="7">
    <source>
        <dbReference type="ARBA" id="ARBA00022989"/>
    </source>
</evidence>
<feature type="transmembrane region" description="Helical" evidence="9">
    <location>
        <begin position="98"/>
        <end position="118"/>
    </location>
</feature>
<dbReference type="EMBL" id="JACHBW010000022">
    <property type="protein sequence ID" value="MBB6106063.1"/>
    <property type="molecule type" value="Genomic_DNA"/>
</dbReference>
<evidence type="ECO:0000256" key="5">
    <source>
        <dbReference type="ARBA" id="ARBA00022519"/>
    </source>
</evidence>
<dbReference type="InterPro" id="IPR000515">
    <property type="entry name" value="MetI-like"/>
</dbReference>
<dbReference type="InterPro" id="IPR010065">
    <property type="entry name" value="AA_ABC_transptr_permease_3TM"/>
</dbReference>
<keyword evidence="4" id="KW-1003">Cell membrane</keyword>
<evidence type="ECO:0000256" key="9">
    <source>
        <dbReference type="RuleBase" id="RU363032"/>
    </source>
</evidence>
<dbReference type="NCBIfam" id="TIGR01726">
    <property type="entry name" value="HEQRo_perm_3TM"/>
    <property type="match status" value="1"/>
</dbReference>
<organism evidence="11 12">
    <name type="scientific">Paraburkholderia bannensis</name>
    <dbReference type="NCBI Taxonomy" id="765414"/>
    <lineage>
        <taxon>Bacteria</taxon>
        <taxon>Pseudomonadati</taxon>
        <taxon>Pseudomonadota</taxon>
        <taxon>Betaproteobacteria</taxon>
        <taxon>Burkholderiales</taxon>
        <taxon>Burkholderiaceae</taxon>
        <taxon>Paraburkholderia</taxon>
    </lineage>
</organism>
<dbReference type="InterPro" id="IPR035906">
    <property type="entry name" value="MetI-like_sf"/>
</dbReference>
<dbReference type="PROSITE" id="PS50928">
    <property type="entry name" value="ABC_TM1"/>
    <property type="match status" value="1"/>
</dbReference>
<dbReference type="PANTHER" id="PTHR30133">
    <property type="entry name" value="CATIONIC AMINO ACID TRANSPORTER, MEMBRANE COMPONENT"/>
    <property type="match status" value="1"/>
</dbReference>
<dbReference type="CDD" id="cd06261">
    <property type="entry name" value="TM_PBP2"/>
    <property type="match status" value="1"/>
</dbReference>
<comment type="caution">
    <text evidence="11">The sequence shown here is derived from an EMBL/GenBank/DDBJ whole genome shotgun (WGS) entry which is preliminary data.</text>
</comment>
<dbReference type="Gene3D" id="1.10.3720.10">
    <property type="entry name" value="MetI-like"/>
    <property type="match status" value="1"/>
</dbReference>
<keyword evidence="5" id="KW-0997">Cell inner membrane</keyword>
<evidence type="ECO:0000256" key="2">
    <source>
        <dbReference type="ARBA" id="ARBA00010072"/>
    </source>
</evidence>
<dbReference type="RefSeq" id="WP_183730609.1">
    <property type="nucleotide sequence ID" value="NZ_JACHBW010000022.1"/>
</dbReference>
<evidence type="ECO:0000256" key="6">
    <source>
        <dbReference type="ARBA" id="ARBA00022692"/>
    </source>
</evidence>
<feature type="domain" description="ABC transmembrane type-1" evidence="10">
    <location>
        <begin position="26"/>
        <end position="229"/>
    </location>
</feature>
<accession>A0A7W9WWI8</accession>
<dbReference type="GO" id="GO:0022857">
    <property type="term" value="F:transmembrane transporter activity"/>
    <property type="evidence" value="ECO:0007669"/>
    <property type="project" value="InterPro"/>
</dbReference>
<keyword evidence="8 9" id="KW-0472">Membrane</keyword>
<proteinExistence type="inferred from homology"/>
<dbReference type="GO" id="GO:0043190">
    <property type="term" value="C:ATP-binding cassette (ABC) transporter complex"/>
    <property type="evidence" value="ECO:0007669"/>
    <property type="project" value="InterPro"/>
</dbReference>
<evidence type="ECO:0000256" key="3">
    <source>
        <dbReference type="ARBA" id="ARBA00022448"/>
    </source>
</evidence>